<proteinExistence type="predicted"/>
<reference evidence="2 3" key="1">
    <citation type="submission" date="2012-02" db="EMBL/GenBank/DDBJ databases">
        <title>Complete sequence of chromosome of Singulisphaera acidiphila DSM 18658.</title>
        <authorList>
            <consortium name="US DOE Joint Genome Institute (JGI-PGF)"/>
            <person name="Lucas S."/>
            <person name="Copeland A."/>
            <person name="Lapidus A."/>
            <person name="Glavina del Rio T."/>
            <person name="Dalin E."/>
            <person name="Tice H."/>
            <person name="Bruce D."/>
            <person name="Goodwin L."/>
            <person name="Pitluck S."/>
            <person name="Peters L."/>
            <person name="Ovchinnikova G."/>
            <person name="Chertkov O."/>
            <person name="Kyrpides N."/>
            <person name="Mavromatis K."/>
            <person name="Ivanova N."/>
            <person name="Brettin T."/>
            <person name="Detter J.C."/>
            <person name="Han C."/>
            <person name="Larimer F."/>
            <person name="Land M."/>
            <person name="Hauser L."/>
            <person name="Markowitz V."/>
            <person name="Cheng J.-F."/>
            <person name="Hugenholtz P."/>
            <person name="Woyke T."/>
            <person name="Wu D."/>
            <person name="Tindall B."/>
            <person name="Pomrenke H."/>
            <person name="Brambilla E."/>
            <person name="Klenk H.-P."/>
            <person name="Eisen J.A."/>
        </authorList>
    </citation>
    <scope>NUCLEOTIDE SEQUENCE [LARGE SCALE GENOMIC DNA]</scope>
    <source>
        <strain evidence="3">ATCC BAA-1392 / DSM 18658 / VKM B-2454 / MOB10</strain>
    </source>
</reference>
<evidence type="ECO:0000313" key="3">
    <source>
        <dbReference type="Proteomes" id="UP000010798"/>
    </source>
</evidence>
<dbReference type="HOGENOM" id="CLU_2384555_0_0_0"/>
<accession>L0DDM2</accession>
<evidence type="ECO:0000256" key="1">
    <source>
        <dbReference type="SAM" id="MobiDB-lite"/>
    </source>
</evidence>
<protein>
    <submittedName>
        <fullName evidence="2">Uncharacterized protein</fullName>
    </submittedName>
</protein>
<evidence type="ECO:0000313" key="2">
    <source>
        <dbReference type="EMBL" id="AGA27352.1"/>
    </source>
</evidence>
<feature type="compositionally biased region" description="Polar residues" evidence="1">
    <location>
        <begin position="52"/>
        <end position="67"/>
    </location>
</feature>
<dbReference type="KEGG" id="saci:Sinac_3071"/>
<dbReference type="AlphaFoldDB" id="L0DDM2"/>
<organism evidence="2 3">
    <name type="scientific">Singulisphaera acidiphila (strain ATCC BAA-1392 / DSM 18658 / VKM B-2454 / MOB10)</name>
    <dbReference type="NCBI Taxonomy" id="886293"/>
    <lineage>
        <taxon>Bacteria</taxon>
        <taxon>Pseudomonadati</taxon>
        <taxon>Planctomycetota</taxon>
        <taxon>Planctomycetia</taxon>
        <taxon>Isosphaerales</taxon>
        <taxon>Isosphaeraceae</taxon>
        <taxon>Singulisphaera</taxon>
    </lineage>
</organism>
<name>L0DDM2_SINAD</name>
<dbReference type="STRING" id="886293.Sinac_3071"/>
<feature type="region of interest" description="Disordered" evidence="1">
    <location>
        <begin position="49"/>
        <end position="68"/>
    </location>
</feature>
<sequence length="94" mass="10950">MARAESEQRAHTSAHNNTYDILIFIYYLIWNLHGERSFLNQAGFNYEDPNNWGGTQSLTPPSETAGTKQMVPELLSEWSENSQKYLKEWDQKKP</sequence>
<gene>
    <name evidence="2" type="ordered locus">Sinac_3071</name>
</gene>
<dbReference type="EMBL" id="CP003364">
    <property type="protein sequence ID" value="AGA27352.1"/>
    <property type="molecule type" value="Genomic_DNA"/>
</dbReference>
<dbReference type="Proteomes" id="UP000010798">
    <property type="component" value="Chromosome"/>
</dbReference>
<keyword evidence="3" id="KW-1185">Reference proteome</keyword>